<dbReference type="Proteomes" id="UP000198931">
    <property type="component" value="Unassembled WGS sequence"/>
</dbReference>
<evidence type="ECO:0000313" key="1">
    <source>
        <dbReference type="EMBL" id="SFI11503.1"/>
    </source>
</evidence>
<keyword evidence="2" id="KW-1185">Reference proteome</keyword>
<dbReference type="RefSeq" id="WP_090079436.1">
    <property type="nucleotide sequence ID" value="NZ_FOQT01000002.1"/>
</dbReference>
<proteinExistence type="predicted"/>
<dbReference type="OrthoDB" id="1494789at2"/>
<protein>
    <submittedName>
        <fullName evidence="1">MerR HTH family regulatory protein</fullName>
    </submittedName>
</protein>
<dbReference type="Gene3D" id="1.10.1660.10">
    <property type="match status" value="1"/>
</dbReference>
<dbReference type="AlphaFoldDB" id="A0A1I3FJV7"/>
<gene>
    <name evidence="1" type="ORF">SAMN05443292_1428</name>
</gene>
<sequence>MQEKISHSDLVKFYNVEIHFLDSLEEFGLLKTFEEDDIKYIYYEELPNLERFANWHYDLEVNLPGLEIIHDLLSKMENLMEENRNLSQFKLHLDSYTDR</sequence>
<dbReference type="EMBL" id="FOQT01000002">
    <property type="protein sequence ID" value="SFI11503.1"/>
    <property type="molecule type" value="Genomic_DNA"/>
</dbReference>
<accession>A0A1I3FJV7</accession>
<evidence type="ECO:0000313" key="2">
    <source>
        <dbReference type="Proteomes" id="UP000198931"/>
    </source>
</evidence>
<reference evidence="1 2" key="1">
    <citation type="submission" date="2016-10" db="EMBL/GenBank/DDBJ databases">
        <authorList>
            <person name="de Groot N.N."/>
        </authorList>
    </citation>
    <scope>NUCLEOTIDE SEQUENCE [LARGE SCALE GENOMIC DNA]</scope>
    <source>
        <strain evidence="1 2">DSM 26000</strain>
    </source>
</reference>
<organism evidence="1 2">
    <name type="scientific">Halpernia frigidisoli</name>
    <dbReference type="NCBI Taxonomy" id="1125876"/>
    <lineage>
        <taxon>Bacteria</taxon>
        <taxon>Pseudomonadati</taxon>
        <taxon>Bacteroidota</taxon>
        <taxon>Flavobacteriia</taxon>
        <taxon>Flavobacteriales</taxon>
        <taxon>Weeksellaceae</taxon>
        <taxon>Chryseobacterium group</taxon>
        <taxon>Halpernia</taxon>
    </lineage>
</organism>
<name>A0A1I3FJV7_9FLAO</name>
<dbReference type="Pfam" id="PF13591">
    <property type="entry name" value="MerR_2"/>
    <property type="match status" value="1"/>
</dbReference>
<dbReference type="STRING" id="1125876.SAMN05443292_1428"/>